<feature type="region of interest" description="Disordered" evidence="1">
    <location>
        <begin position="369"/>
        <end position="403"/>
    </location>
</feature>
<comment type="caution">
    <text evidence="2">The sequence shown here is derived from an EMBL/GenBank/DDBJ whole genome shotgun (WGS) entry which is preliminary data.</text>
</comment>
<dbReference type="InterPro" id="IPR021229">
    <property type="entry name" value="DUF2800"/>
</dbReference>
<reference evidence="2" key="1">
    <citation type="submission" date="2023-01" db="EMBL/GenBank/DDBJ databases">
        <title>Human gut microbiome strain richness.</title>
        <authorList>
            <person name="Chen-Liaw A."/>
        </authorList>
    </citation>
    <scope>NUCLEOTIDE SEQUENCE</scope>
    <source>
        <strain evidence="2">2225st1_A6_2225SCRN_200828</strain>
    </source>
</reference>
<sequence length="403" mass="43894">MPPEKHALLGASSAERWLMCPPSARLGEQFPDTASEYAAAGTLAHAIAELKARKYFVEPMSTRTFNARLKKLKEDPHYDKGMDAATDTYLEHLKALAMSYGSVQPFVALETRVDFGDCVPEGFGTTDCIIIGAGRMCVADYKNGAGVLVEAEANPQMMLYALGALKVYAPIYGDTIREVHLSIVQPNAGGVREWDTTVEALREWGEKVVKPAAALAWEGKGDFAPGEWCRFCRARARCSARAAKMLELEPMKNAIPEGDSYDPEDMVLPDAQVGNVLTRALELEAWVKDLKEYALTASLHGRQIAGWKAVEGRSSREWADQDTAFATLQERGIPEALLWERKPASVAGLEKALGKKPFEEASFGLVVKKPGKPTLAPESDKRPPYSPAEAAFSAADSSGTKNL</sequence>
<dbReference type="Pfam" id="PF10926">
    <property type="entry name" value="DUF2800"/>
    <property type="match status" value="1"/>
</dbReference>
<dbReference type="Proteomes" id="UP001211006">
    <property type="component" value="Unassembled WGS sequence"/>
</dbReference>
<dbReference type="EMBL" id="JAQLWO010000017">
    <property type="protein sequence ID" value="MDB7907301.1"/>
    <property type="molecule type" value="Genomic_DNA"/>
</dbReference>
<proteinExistence type="predicted"/>
<dbReference type="AlphaFoldDB" id="A0AAW6C3U8"/>
<name>A0AAW6C3U8_FLAPL</name>
<evidence type="ECO:0000256" key="1">
    <source>
        <dbReference type="SAM" id="MobiDB-lite"/>
    </source>
</evidence>
<dbReference type="RefSeq" id="WP_257591479.1">
    <property type="nucleotide sequence ID" value="NZ_AP031431.1"/>
</dbReference>
<evidence type="ECO:0000313" key="3">
    <source>
        <dbReference type="Proteomes" id="UP001211006"/>
    </source>
</evidence>
<accession>A0AAW6C3U8</accession>
<gene>
    <name evidence="2" type="ORF">PND83_15060</name>
</gene>
<protein>
    <submittedName>
        <fullName evidence="2">DUF2800 domain-containing protein</fullName>
    </submittedName>
</protein>
<organism evidence="2 3">
    <name type="scientific">Flavonifractor plautii</name>
    <name type="common">Fusobacterium plautii</name>
    <dbReference type="NCBI Taxonomy" id="292800"/>
    <lineage>
        <taxon>Bacteria</taxon>
        <taxon>Bacillati</taxon>
        <taxon>Bacillota</taxon>
        <taxon>Clostridia</taxon>
        <taxon>Eubacteriales</taxon>
        <taxon>Oscillospiraceae</taxon>
        <taxon>Flavonifractor</taxon>
    </lineage>
</organism>
<evidence type="ECO:0000313" key="2">
    <source>
        <dbReference type="EMBL" id="MDB7907301.1"/>
    </source>
</evidence>